<dbReference type="CDD" id="cd00093">
    <property type="entry name" value="HTH_XRE"/>
    <property type="match status" value="1"/>
</dbReference>
<accession>A0A2U1TDD0</accession>
<dbReference type="InterPro" id="IPR010982">
    <property type="entry name" value="Lambda_DNA-bd_dom_sf"/>
</dbReference>
<proteinExistence type="predicted"/>
<dbReference type="RefSeq" id="WP_108389856.1">
    <property type="nucleotide sequence ID" value="NZ_CP026949.1"/>
</dbReference>
<dbReference type="InterPro" id="IPR001387">
    <property type="entry name" value="Cro/C1-type_HTH"/>
</dbReference>
<dbReference type="AlphaFoldDB" id="A0A2U1TDD0"/>
<evidence type="ECO:0000313" key="4">
    <source>
        <dbReference type="Proteomes" id="UP000244962"/>
    </source>
</evidence>
<protein>
    <submittedName>
        <fullName evidence="3">XRE family transcriptional regulator</fullName>
    </submittedName>
</protein>
<dbReference type="KEGG" id="myl:C3E77_00475"/>
<name>A0A2U1TDD0_9MICO</name>
<reference evidence="4" key="1">
    <citation type="submission" date="2018-04" db="EMBL/GenBank/DDBJ databases">
        <authorList>
            <person name="Liu S."/>
            <person name="Wang Z."/>
            <person name="Li J."/>
        </authorList>
    </citation>
    <scope>NUCLEOTIDE SEQUENCE [LARGE SCALE GENOMIC DNA]</scope>
    <source>
        <strain evidence="4">622</strain>
    </source>
</reference>
<feature type="region of interest" description="Disordered" evidence="1">
    <location>
        <begin position="1"/>
        <end position="24"/>
    </location>
</feature>
<gene>
    <name evidence="3" type="ORF">DF223_09345</name>
</gene>
<dbReference type="EMBL" id="QEFB01000009">
    <property type="protein sequence ID" value="PWC06820.1"/>
    <property type="molecule type" value="Genomic_DNA"/>
</dbReference>
<evidence type="ECO:0000313" key="3">
    <source>
        <dbReference type="EMBL" id="PWC06820.1"/>
    </source>
</evidence>
<evidence type="ECO:0000259" key="2">
    <source>
        <dbReference type="Pfam" id="PF01381"/>
    </source>
</evidence>
<organism evidence="3 4">
    <name type="scientific">Mycetocola zhujimingii</name>
    <dbReference type="NCBI Taxonomy" id="2079792"/>
    <lineage>
        <taxon>Bacteria</taxon>
        <taxon>Bacillati</taxon>
        <taxon>Actinomycetota</taxon>
        <taxon>Actinomycetes</taxon>
        <taxon>Micrococcales</taxon>
        <taxon>Microbacteriaceae</taxon>
        <taxon>Mycetocola</taxon>
    </lineage>
</organism>
<dbReference type="Pfam" id="PF01381">
    <property type="entry name" value="HTH_3"/>
    <property type="match status" value="1"/>
</dbReference>
<dbReference type="OrthoDB" id="4408411at2"/>
<keyword evidence="4" id="KW-1185">Reference proteome</keyword>
<dbReference type="Proteomes" id="UP000244962">
    <property type="component" value="Unassembled WGS sequence"/>
</dbReference>
<dbReference type="Gene3D" id="1.10.260.40">
    <property type="entry name" value="lambda repressor-like DNA-binding domains"/>
    <property type="match status" value="1"/>
</dbReference>
<dbReference type="GO" id="GO:0003677">
    <property type="term" value="F:DNA binding"/>
    <property type="evidence" value="ECO:0007669"/>
    <property type="project" value="InterPro"/>
</dbReference>
<feature type="domain" description="HTH cro/C1-type" evidence="2">
    <location>
        <begin position="42"/>
        <end position="81"/>
    </location>
</feature>
<comment type="caution">
    <text evidence="3">The sequence shown here is derived from an EMBL/GenBank/DDBJ whole genome shotgun (WGS) entry which is preliminary data.</text>
</comment>
<evidence type="ECO:0000256" key="1">
    <source>
        <dbReference type="SAM" id="MobiDB-lite"/>
    </source>
</evidence>
<sequence>MPRPSRPSPRELAEGWPDSPSADPVGEVARQLALNLRAAIDNRSLRAAAEAAGVDHSTILAILQGRTWPDLYTVARLEQGLEADLWPGRSPGQA</sequence>
<dbReference type="SUPFAM" id="SSF47413">
    <property type="entry name" value="lambda repressor-like DNA-binding domains"/>
    <property type="match status" value="1"/>
</dbReference>